<evidence type="ECO:0000256" key="2">
    <source>
        <dbReference type="PROSITE-ProRule" id="PRU00335"/>
    </source>
</evidence>
<gene>
    <name evidence="4" type="ORF">LWC34_07710</name>
</gene>
<dbReference type="PROSITE" id="PS50977">
    <property type="entry name" value="HTH_TETR_2"/>
    <property type="match status" value="1"/>
</dbReference>
<dbReference type="Pfam" id="PF00440">
    <property type="entry name" value="TetR_N"/>
    <property type="match status" value="1"/>
</dbReference>
<dbReference type="Pfam" id="PF14246">
    <property type="entry name" value="TetR_C_7"/>
    <property type="match status" value="1"/>
</dbReference>
<feature type="domain" description="HTH tetR-type" evidence="3">
    <location>
        <begin position="16"/>
        <end position="76"/>
    </location>
</feature>
<proteinExistence type="predicted"/>
<dbReference type="SUPFAM" id="SSF48498">
    <property type="entry name" value="Tetracyclin repressor-like, C-terminal domain"/>
    <property type="match status" value="1"/>
</dbReference>
<dbReference type="SUPFAM" id="SSF46689">
    <property type="entry name" value="Homeodomain-like"/>
    <property type="match status" value="1"/>
</dbReference>
<name>A0ABS8Z469_9PSEU</name>
<sequence>MEIAGVGVGNEEGRSARKRRLIMEAATTLFLRHGYQGTSMDEVAALAAVSKQTVYKNFTDKEGLFSEIIMSVTTTVDAFIKLIGDKLHNTENLAADLPVLARQYLHSVMRPQVLQMRRLLVGEASRFPELARTYYERAPERVLTALAPELKHLDERGLLRVPDPALAAKHFAFLVLGVALDKAMFFGDTAPFTDEELDHLADEGVRVFLAAYSTS</sequence>
<dbReference type="PANTHER" id="PTHR30055">
    <property type="entry name" value="HTH-TYPE TRANSCRIPTIONAL REGULATOR RUTR"/>
    <property type="match status" value="1"/>
</dbReference>
<dbReference type="InterPro" id="IPR039536">
    <property type="entry name" value="TetR_C_Proteobacteria"/>
</dbReference>
<dbReference type="InterPro" id="IPR050109">
    <property type="entry name" value="HTH-type_TetR-like_transc_reg"/>
</dbReference>
<dbReference type="PANTHER" id="PTHR30055:SF146">
    <property type="entry name" value="HTH-TYPE TRANSCRIPTIONAL DUAL REGULATOR CECR"/>
    <property type="match status" value="1"/>
</dbReference>
<dbReference type="Proteomes" id="UP001521150">
    <property type="component" value="Unassembled WGS sequence"/>
</dbReference>
<dbReference type="Gene3D" id="1.10.357.10">
    <property type="entry name" value="Tetracycline Repressor, domain 2"/>
    <property type="match status" value="1"/>
</dbReference>
<evidence type="ECO:0000259" key="3">
    <source>
        <dbReference type="PROSITE" id="PS50977"/>
    </source>
</evidence>
<dbReference type="RefSeq" id="WP_233724156.1">
    <property type="nucleotide sequence ID" value="NZ_JAJVCN010000001.1"/>
</dbReference>
<feature type="DNA-binding region" description="H-T-H motif" evidence="2">
    <location>
        <begin position="39"/>
        <end position="58"/>
    </location>
</feature>
<comment type="caution">
    <text evidence="4">The sequence shown here is derived from an EMBL/GenBank/DDBJ whole genome shotgun (WGS) entry which is preliminary data.</text>
</comment>
<dbReference type="PRINTS" id="PR00455">
    <property type="entry name" value="HTHTETR"/>
</dbReference>
<evidence type="ECO:0000313" key="5">
    <source>
        <dbReference type="Proteomes" id="UP001521150"/>
    </source>
</evidence>
<dbReference type="InterPro" id="IPR001647">
    <property type="entry name" value="HTH_TetR"/>
</dbReference>
<evidence type="ECO:0000313" key="4">
    <source>
        <dbReference type="EMBL" id="MCE7002716.1"/>
    </source>
</evidence>
<evidence type="ECO:0000256" key="1">
    <source>
        <dbReference type="ARBA" id="ARBA00023125"/>
    </source>
</evidence>
<accession>A0ABS8Z469</accession>
<dbReference type="InterPro" id="IPR009057">
    <property type="entry name" value="Homeodomain-like_sf"/>
</dbReference>
<dbReference type="InterPro" id="IPR036271">
    <property type="entry name" value="Tet_transcr_reg_TetR-rel_C_sf"/>
</dbReference>
<reference evidence="4 5" key="1">
    <citation type="submission" date="2021-12" db="EMBL/GenBank/DDBJ databases">
        <title>Genome sequence of Kibdelosporangium philippinense ATCC 49844.</title>
        <authorList>
            <person name="Fedorov E.A."/>
            <person name="Omeragic M."/>
            <person name="Shalygina K.F."/>
            <person name="Maclea K.S."/>
        </authorList>
    </citation>
    <scope>NUCLEOTIDE SEQUENCE [LARGE SCALE GENOMIC DNA]</scope>
    <source>
        <strain evidence="4 5">ATCC 49844</strain>
    </source>
</reference>
<organism evidence="4 5">
    <name type="scientific">Kibdelosporangium philippinense</name>
    <dbReference type="NCBI Taxonomy" id="211113"/>
    <lineage>
        <taxon>Bacteria</taxon>
        <taxon>Bacillati</taxon>
        <taxon>Actinomycetota</taxon>
        <taxon>Actinomycetes</taxon>
        <taxon>Pseudonocardiales</taxon>
        <taxon>Pseudonocardiaceae</taxon>
        <taxon>Kibdelosporangium</taxon>
    </lineage>
</organism>
<protein>
    <submittedName>
        <fullName evidence="4">TetR/AcrR family transcriptional regulator</fullName>
    </submittedName>
</protein>
<keyword evidence="5" id="KW-1185">Reference proteome</keyword>
<dbReference type="EMBL" id="JAJVCN010000001">
    <property type="protein sequence ID" value="MCE7002716.1"/>
    <property type="molecule type" value="Genomic_DNA"/>
</dbReference>
<keyword evidence="1 2" id="KW-0238">DNA-binding</keyword>